<evidence type="ECO:0000256" key="2">
    <source>
        <dbReference type="ARBA" id="ARBA00010254"/>
    </source>
</evidence>
<comment type="subcellular location">
    <subcellularLocation>
        <location evidence="1">Cytoplasm</location>
    </subcellularLocation>
</comment>
<reference evidence="16" key="1">
    <citation type="submission" date="2021-01" db="EMBL/GenBank/DDBJ databases">
        <title>Metabolic potential, ecology and presence of endohyphal bacteria is reflected in genomic diversity of Mucoromycotina.</title>
        <authorList>
            <person name="Muszewska A."/>
            <person name="Okrasinska A."/>
            <person name="Steczkiewicz K."/>
            <person name="Drgas O."/>
            <person name="Orlowska M."/>
            <person name="Perlinska-Lenart U."/>
            <person name="Aleksandrzak-Piekarczyk T."/>
            <person name="Szatraj K."/>
            <person name="Zielenkiewicz U."/>
            <person name="Pilsyk S."/>
            <person name="Malc E."/>
            <person name="Mieczkowski P."/>
            <person name="Kruszewska J.S."/>
            <person name="Biernat P."/>
            <person name="Pawlowska J."/>
        </authorList>
    </citation>
    <scope>NUCLEOTIDE SEQUENCE</scope>
    <source>
        <strain evidence="16">WA0000018081</strain>
    </source>
</reference>
<comment type="similarity">
    <text evidence="2">Belongs to the universal ribosomal protein uS17 family.</text>
</comment>
<sequence>MFISSILPTLSVQRKSITACVGCGKFQNVFQQQRYHSHLAELTTIKKYSNTHVNARPAEPSIAIYKLSLLGRSNEALAIYLKLLEEEGFPSREALYQLTRALYKSNNLVGMYAVHDTLISYYRQNPPSKRSARAMIYMYTMLINLIVNNTRPIDMRTITHLCKEINQFYNGTNIVLYNTLIKTLLSQGRLESAQAMLQEVYKNTKPTVTTYGILIKDASRRKDIPRLMGYLDEMNENNVPADYAIVSILITTLCDLRGFDKAIEMVETLHKISNLVPPKFRTEKAFQKQAGIFQNSKDAKKRNQRWFKEVGYGFKTPKEAKTGTYIDKKCPFVGEVNIQGRILTGIVTSTKMKRTLVVRRDYLHYIPKYNRYEKRHKNISAHVSPAFESAAIEAGDLVTIGQCRPLSKTVRFNVLKVSKAKGASKSFSKF</sequence>
<comment type="caution">
    <text evidence="16">The sequence shown here is derived from an EMBL/GenBank/DDBJ whole genome shotgun (WGS) entry which is preliminary data.</text>
</comment>
<name>A0A8H7SWA5_9FUNG</name>
<dbReference type="InterPro" id="IPR032440">
    <property type="entry name" value="Ribosomal_uS17_N"/>
</dbReference>
<dbReference type="GO" id="GO:0003723">
    <property type="term" value="F:RNA binding"/>
    <property type="evidence" value="ECO:0007669"/>
    <property type="project" value="UniProtKB-KW"/>
</dbReference>
<dbReference type="FunFam" id="2.40.50.1000:FF:000008">
    <property type="entry name" value="40S ribosomal protein S11"/>
    <property type="match status" value="1"/>
</dbReference>
<evidence type="ECO:0000256" key="6">
    <source>
        <dbReference type="ARBA" id="ARBA00022884"/>
    </source>
</evidence>
<dbReference type="InterPro" id="IPR019979">
    <property type="entry name" value="Ribosomal_uS17_CS"/>
</dbReference>
<dbReference type="InterPro" id="IPR000266">
    <property type="entry name" value="Ribosomal_uS17"/>
</dbReference>
<proteinExistence type="inferred from homology"/>
<evidence type="ECO:0000256" key="9">
    <source>
        <dbReference type="ARBA" id="ARBA00022990"/>
    </source>
</evidence>
<dbReference type="InterPro" id="IPR002885">
    <property type="entry name" value="PPR_rpt"/>
</dbReference>
<keyword evidence="17" id="KW-1185">Reference proteome</keyword>
<dbReference type="GO" id="GO:0003735">
    <property type="term" value="F:structural constituent of ribosome"/>
    <property type="evidence" value="ECO:0007669"/>
    <property type="project" value="InterPro"/>
</dbReference>
<dbReference type="Gene3D" id="2.40.50.1000">
    <property type="match status" value="1"/>
</dbReference>
<dbReference type="AlphaFoldDB" id="A0A8H7SWA5"/>
<keyword evidence="7" id="KW-0164">Citrullination</keyword>
<protein>
    <recommendedName>
        <fullName evidence="13">Small ribosomal subunit protein uS17</fullName>
    </recommendedName>
    <alternativeName>
        <fullName evidence="14">40S ribosomal protein S11</fullName>
    </alternativeName>
</protein>
<dbReference type="InterPro" id="IPR012340">
    <property type="entry name" value="NA-bd_OB-fold"/>
</dbReference>
<evidence type="ECO:0000313" key="17">
    <source>
        <dbReference type="Proteomes" id="UP000613177"/>
    </source>
</evidence>
<evidence type="ECO:0000256" key="12">
    <source>
        <dbReference type="ARBA" id="ARBA00023288"/>
    </source>
</evidence>
<evidence type="ECO:0000259" key="15">
    <source>
        <dbReference type="Pfam" id="PF16205"/>
    </source>
</evidence>
<keyword evidence="4" id="KW-0963">Cytoplasm</keyword>
<dbReference type="Pfam" id="PF00366">
    <property type="entry name" value="Ribosomal_S17"/>
    <property type="match status" value="1"/>
</dbReference>
<dbReference type="PANTHER" id="PTHR10744:SF9">
    <property type="entry name" value="40S RIBOSOMAL PROTEIN S11-RELATED"/>
    <property type="match status" value="1"/>
</dbReference>
<evidence type="ECO:0000256" key="8">
    <source>
        <dbReference type="ARBA" id="ARBA00022980"/>
    </source>
</evidence>
<dbReference type="CDD" id="cd00364">
    <property type="entry name" value="Ribosomal_uS17"/>
    <property type="match status" value="1"/>
</dbReference>
<evidence type="ECO:0000313" key="16">
    <source>
        <dbReference type="EMBL" id="KAG2236719.1"/>
    </source>
</evidence>
<organism evidence="16 17">
    <name type="scientific">Thamnidium elegans</name>
    <dbReference type="NCBI Taxonomy" id="101142"/>
    <lineage>
        <taxon>Eukaryota</taxon>
        <taxon>Fungi</taxon>
        <taxon>Fungi incertae sedis</taxon>
        <taxon>Mucoromycota</taxon>
        <taxon>Mucoromycotina</taxon>
        <taxon>Mucoromycetes</taxon>
        <taxon>Mucorales</taxon>
        <taxon>Mucorineae</taxon>
        <taxon>Mucoraceae</taxon>
        <taxon>Thamnidium</taxon>
    </lineage>
</organism>
<keyword evidence="5" id="KW-0597">Phosphoprotein</keyword>
<evidence type="ECO:0000256" key="5">
    <source>
        <dbReference type="ARBA" id="ARBA00022553"/>
    </source>
</evidence>
<keyword evidence="6" id="KW-0694">RNA-binding</keyword>
<dbReference type="InterPro" id="IPR011990">
    <property type="entry name" value="TPR-like_helical_dom_sf"/>
</dbReference>
<gene>
    <name evidence="16" type="ORF">INT48_000717</name>
</gene>
<keyword evidence="8" id="KW-0689">Ribosomal protein</keyword>
<dbReference type="EMBL" id="JAEPRE010000014">
    <property type="protein sequence ID" value="KAG2236719.1"/>
    <property type="molecule type" value="Genomic_DNA"/>
</dbReference>
<dbReference type="Gene3D" id="1.25.40.10">
    <property type="entry name" value="Tetratricopeptide repeat domain"/>
    <property type="match status" value="1"/>
</dbReference>
<dbReference type="Proteomes" id="UP000613177">
    <property type="component" value="Unassembled WGS sequence"/>
</dbReference>
<feature type="domain" description="Small ribosomal subunit protein uS17 N-terminal" evidence="15">
    <location>
        <begin position="281"/>
        <end position="343"/>
    </location>
</feature>
<evidence type="ECO:0000256" key="13">
    <source>
        <dbReference type="ARBA" id="ARBA00035164"/>
    </source>
</evidence>
<evidence type="ECO:0000256" key="10">
    <source>
        <dbReference type="ARBA" id="ARBA00023139"/>
    </source>
</evidence>
<evidence type="ECO:0000256" key="3">
    <source>
        <dbReference type="ARBA" id="ARBA00022481"/>
    </source>
</evidence>
<accession>A0A8H7SWA5</accession>
<evidence type="ECO:0000256" key="4">
    <source>
        <dbReference type="ARBA" id="ARBA00022490"/>
    </source>
</evidence>
<evidence type="ECO:0000256" key="7">
    <source>
        <dbReference type="ARBA" id="ARBA00022934"/>
    </source>
</evidence>
<dbReference type="GO" id="GO:0022627">
    <property type="term" value="C:cytosolic small ribosomal subunit"/>
    <property type="evidence" value="ECO:0007669"/>
    <property type="project" value="TreeGrafter"/>
</dbReference>
<keyword evidence="10" id="KW-0564">Palmitate</keyword>
<evidence type="ECO:0000256" key="1">
    <source>
        <dbReference type="ARBA" id="ARBA00004496"/>
    </source>
</evidence>
<dbReference type="Pfam" id="PF16205">
    <property type="entry name" value="Ribosomal_S17_N"/>
    <property type="match status" value="1"/>
</dbReference>
<keyword evidence="11" id="KW-0687">Ribonucleoprotein</keyword>
<dbReference type="SUPFAM" id="SSF50249">
    <property type="entry name" value="Nucleic acid-binding proteins"/>
    <property type="match status" value="1"/>
</dbReference>
<dbReference type="Pfam" id="PF13041">
    <property type="entry name" value="PPR_2"/>
    <property type="match status" value="1"/>
</dbReference>
<keyword evidence="9" id="KW-0007">Acetylation</keyword>
<keyword evidence="12" id="KW-0449">Lipoprotein</keyword>
<keyword evidence="3" id="KW-0488">Methylation</keyword>
<dbReference type="PROSITE" id="PS00056">
    <property type="entry name" value="RIBOSOMAL_S17"/>
    <property type="match status" value="1"/>
</dbReference>
<evidence type="ECO:0000256" key="11">
    <source>
        <dbReference type="ARBA" id="ARBA00023274"/>
    </source>
</evidence>
<dbReference type="GO" id="GO:0006412">
    <property type="term" value="P:translation"/>
    <property type="evidence" value="ECO:0007669"/>
    <property type="project" value="InterPro"/>
</dbReference>
<dbReference type="PANTHER" id="PTHR10744">
    <property type="entry name" value="40S RIBOSOMAL PROTEIN S11 FAMILY MEMBER"/>
    <property type="match status" value="1"/>
</dbReference>
<evidence type="ECO:0000256" key="14">
    <source>
        <dbReference type="ARBA" id="ARBA00035471"/>
    </source>
</evidence>